<dbReference type="Pfam" id="PF24551">
    <property type="entry name" value="SH3_Rv0428c"/>
    <property type="match status" value="1"/>
</dbReference>
<sequence length="302" mass="32652">MRYRLPPGHSHPMTDVIGSLIDYDDSVVAVKASDGRVVRISRDRVVALKALGPRPIRTSEIRSLERAAADGWPGVEQEWIGGWLMRAGHGFTGRANSAAPLEPQATVADLDAIAEWFSSRGLPTVLLLPDRLGSVPAGWSTRDETLVMAADISRLELPQETVSVIVEAPDDDWLGLYRYRGRPLPTDAVEVISAVHDGVTGFARIGSAALGVLAIGRAAVTSGPDGRRWVGLTAVEVAEAHRRNGLGTRMCGELVAWGRIQGATHAYLQVAAANAGAVAMYRELGFVEHHRYRYAAPPQWRD</sequence>
<dbReference type="PANTHER" id="PTHR43072:SF60">
    <property type="entry name" value="L-2,4-DIAMINOBUTYRIC ACID ACETYLTRANSFERASE"/>
    <property type="match status" value="1"/>
</dbReference>
<evidence type="ECO:0000313" key="2">
    <source>
        <dbReference type="EMBL" id="WXG71748.1"/>
    </source>
</evidence>
<dbReference type="EMBL" id="CP147846">
    <property type="protein sequence ID" value="WXG71748.1"/>
    <property type="molecule type" value="Genomic_DNA"/>
</dbReference>
<gene>
    <name evidence="2" type="ORF">WDS16_18140</name>
</gene>
<dbReference type="InterPro" id="IPR000182">
    <property type="entry name" value="GNAT_dom"/>
</dbReference>
<accession>A0ABZ2PR97</accession>
<dbReference type="InterPro" id="IPR056935">
    <property type="entry name" value="Rv0428c-like_C"/>
</dbReference>
<dbReference type="Gene3D" id="3.40.630.30">
    <property type="match status" value="1"/>
</dbReference>
<dbReference type="Pfam" id="PF24553">
    <property type="entry name" value="Rv0428c_C"/>
    <property type="match status" value="1"/>
</dbReference>
<dbReference type="PROSITE" id="PS51186">
    <property type="entry name" value="GNAT"/>
    <property type="match status" value="1"/>
</dbReference>
<dbReference type="InterPro" id="IPR056934">
    <property type="entry name" value="SH3_Rv0428c"/>
</dbReference>
<dbReference type="InterPro" id="IPR016181">
    <property type="entry name" value="Acyl_CoA_acyltransferase"/>
</dbReference>
<proteinExistence type="predicted"/>
<evidence type="ECO:0000313" key="3">
    <source>
        <dbReference type="Proteomes" id="UP001432000"/>
    </source>
</evidence>
<dbReference type="CDD" id="cd04301">
    <property type="entry name" value="NAT_SF"/>
    <property type="match status" value="1"/>
</dbReference>
<organism evidence="2 3">
    <name type="scientific">Rhodococcus sovatensis</name>
    <dbReference type="NCBI Taxonomy" id="1805840"/>
    <lineage>
        <taxon>Bacteria</taxon>
        <taxon>Bacillati</taxon>
        <taxon>Actinomycetota</taxon>
        <taxon>Actinomycetes</taxon>
        <taxon>Mycobacteriales</taxon>
        <taxon>Nocardiaceae</taxon>
        <taxon>Rhodococcus</taxon>
    </lineage>
</organism>
<dbReference type="Proteomes" id="UP001432000">
    <property type="component" value="Chromosome"/>
</dbReference>
<evidence type="ECO:0000259" key="1">
    <source>
        <dbReference type="PROSITE" id="PS51186"/>
    </source>
</evidence>
<dbReference type="SUPFAM" id="SSF55729">
    <property type="entry name" value="Acyl-CoA N-acyltransferases (Nat)"/>
    <property type="match status" value="1"/>
</dbReference>
<reference evidence="2 3" key="1">
    <citation type="submission" date="2024-03" db="EMBL/GenBank/DDBJ databases">
        <title>Natural products discovery in diverse microorganisms through a two-stage MS feature dereplication strategy.</title>
        <authorList>
            <person name="Zhang R."/>
        </authorList>
    </citation>
    <scope>NUCLEOTIDE SEQUENCE [LARGE SCALE GENOMIC DNA]</scope>
    <source>
        <strain evidence="2 3">18930</strain>
    </source>
</reference>
<dbReference type="PANTHER" id="PTHR43072">
    <property type="entry name" value="N-ACETYLTRANSFERASE"/>
    <property type="match status" value="1"/>
</dbReference>
<feature type="domain" description="N-acetyltransferase" evidence="1">
    <location>
        <begin position="163"/>
        <end position="302"/>
    </location>
</feature>
<protein>
    <submittedName>
        <fullName evidence="2">GNAT family N-acetyltransferase</fullName>
    </submittedName>
</protein>
<keyword evidence="3" id="KW-1185">Reference proteome</keyword>
<name>A0ABZ2PR97_9NOCA</name>